<organism evidence="2 3">
    <name type="scientific">Nitrospirillum amazonense</name>
    <dbReference type="NCBI Taxonomy" id="28077"/>
    <lineage>
        <taxon>Bacteria</taxon>
        <taxon>Pseudomonadati</taxon>
        <taxon>Pseudomonadota</taxon>
        <taxon>Alphaproteobacteria</taxon>
        <taxon>Rhodospirillales</taxon>
        <taxon>Azospirillaceae</taxon>
        <taxon>Nitrospirillum</taxon>
    </lineage>
</organism>
<dbReference type="Pfam" id="PF06412">
    <property type="entry name" value="TraD"/>
    <property type="match status" value="1"/>
</dbReference>
<dbReference type="InterPro" id="IPR009444">
    <property type="entry name" value="Conjugal_tfr_TraD_a-type"/>
</dbReference>
<feature type="coiled-coil region" evidence="1">
    <location>
        <begin position="3"/>
        <end position="37"/>
    </location>
</feature>
<dbReference type="RefSeq" id="WP_145619463.1">
    <property type="nucleotide sequence ID" value="NZ_VITO01000019.1"/>
</dbReference>
<accession>A0A560FHP0</accession>
<evidence type="ECO:0000313" key="3">
    <source>
        <dbReference type="Proteomes" id="UP000316545"/>
    </source>
</evidence>
<keyword evidence="3" id="KW-1185">Reference proteome</keyword>
<evidence type="ECO:0000256" key="1">
    <source>
        <dbReference type="SAM" id="Coils"/>
    </source>
</evidence>
<dbReference type="EMBL" id="VITO01000019">
    <property type="protein sequence ID" value="TWB21117.1"/>
    <property type="molecule type" value="Genomic_DNA"/>
</dbReference>
<sequence>MARLTLAERLEKAAAKKAKAEQELARLKAQRRKEDDRRLKELGALVVKAGLGDLPQEALYAAFQKIAQEAKIGDRIAP</sequence>
<dbReference type="Proteomes" id="UP000316545">
    <property type="component" value="Unassembled WGS sequence"/>
</dbReference>
<proteinExistence type="predicted"/>
<comment type="caution">
    <text evidence="2">The sequence shown here is derived from an EMBL/GenBank/DDBJ whole genome shotgun (WGS) entry which is preliminary data.</text>
</comment>
<protein>
    <submittedName>
        <fullName evidence="2">Conjugative transfer protein TraD</fullName>
    </submittedName>
</protein>
<evidence type="ECO:0000313" key="2">
    <source>
        <dbReference type="EMBL" id="TWB21117.1"/>
    </source>
</evidence>
<gene>
    <name evidence="2" type="ORF">FBZ88_11991</name>
</gene>
<dbReference type="AlphaFoldDB" id="A0A560FHP0"/>
<name>A0A560FHP0_9PROT</name>
<keyword evidence="1" id="KW-0175">Coiled coil</keyword>
<reference evidence="2 3" key="1">
    <citation type="submission" date="2019-06" db="EMBL/GenBank/DDBJ databases">
        <title>Genomic Encyclopedia of Type Strains, Phase IV (KMG-V): Genome sequencing to study the core and pangenomes of soil and plant-associated prokaryotes.</title>
        <authorList>
            <person name="Whitman W."/>
        </authorList>
    </citation>
    <scope>NUCLEOTIDE SEQUENCE [LARGE SCALE GENOMIC DNA]</scope>
    <source>
        <strain evidence="2 3">BR 11865</strain>
    </source>
</reference>